<comment type="caution">
    <text evidence="2">The sequence shown here is derived from an EMBL/GenBank/DDBJ whole genome shotgun (WGS) entry which is preliminary data.</text>
</comment>
<accession>A0A4V6I798</accession>
<name>A0A4V6I798_STECR</name>
<evidence type="ECO:0000313" key="3">
    <source>
        <dbReference type="Proteomes" id="UP000298663"/>
    </source>
</evidence>
<reference evidence="2 3" key="1">
    <citation type="journal article" date="2015" name="Genome Biol.">
        <title>Comparative genomics of Steinernema reveals deeply conserved gene regulatory networks.</title>
        <authorList>
            <person name="Dillman A.R."/>
            <person name="Macchietto M."/>
            <person name="Porter C.F."/>
            <person name="Rogers A."/>
            <person name="Williams B."/>
            <person name="Antoshechkin I."/>
            <person name="Lee M.M."/>
            <person name="Goodwin Z."/>
            <person name="Lu X."/>
            <person name="Lewis E.E."/>
            <person name="Goodrich-Blair H."/>
            <person name="Stock S.P."/>
            <person name="Adams B.J."/>
            <person name="Sternberg P.W."/>
            <person name="Mortazavi A."/>
        </authorList>
    </citation>
    <scope>NUCLEOTIDE SEQUENCE [LARGE SCALE GENOMIC DNA]</scope>
    <source>
        <strain evidence="2 3">ALL</strain>
    </source>
</reference>
<proteinExistence type="predicted"/>
<organism evidence="2 3">
    <name type="scientific">Steinernema carpocapsae</name>
    <name type="common">Entomopathogenic nematode</name>
    <dbReference type="NCBI Taxonomy" id="34508"/>
    <lineage>
        <taxon>Eukaryota</taxon>
        <taxon>Metazoa</taxon>
        <taxon>Ecdysozoa</taxon>
        <taxon>Nematoda</taxon>
        <taxon>Chromadorea</taxon>
        <taxon>Rhabditida</taxon>
        <taxon>Tylenchina</taxon>
        <taxon>Panagrolaimomorpha</taxon>
        <taxon>Strongyloidoidea</taxon>
        <taxon>Steinernematidae</taxon>
        <taxon>Steinernema</taxon>
    </lineage>
</organism>
<keyword evidence="3" id="KW-1185">Reference proteome</keyword>
<feature type="coiled-coil region" evidence="1">
    <location>
        <begin position="29"/>
        <end position="120"/>
    </location>
</feature>
<protein>
    <submittedName>
        <fullName evidence="2">Uncharacterized protein</fullName>
    </submittedName>
</protein>
<dbReference type="EMBL" id="CM016762">
    <property type="protein sequence ID" value="TMS33183.1"/>
    <property type="molecule type" value="Genomic_DNA"/>
</dbReference>
<gene>
    <name evidence="2" type="ORF">L596_000951</name>
</gene>
<dbReference type="AlphaFoldDB" id="A0A4V6I798"/>
<evidence type="ECO:0000313" key="2">
    <source>
        <dbReference type="EMBL" id="TMS33183.1"/>
    </source>
</evidence>
<sequence>MSDSPRMPLTPPDEISILEPPTDEERLANQRLMEEVLGLKLRVESLKKLSQEIAQTTAEKKAELLATCHVIEELNKLPDLLSKSKNKALTRKIKKIQAELKFQDQRNATLTAEIADVEAKLLQALMQNPVVNNEVKKHIGCGNLEDWNRPVLKE</sequence>
<evidence type="ECO:0000256" key="1">
    <source>
        <dbReference type="SAM" id="Coils"/>
    </source>
</evidence>
<reference evidence="2 3" key="2">
    <citation type="journal article" date="2019" name="G3 (Bethesda)">
        <title>Hybrid Assembly of the Genome of the Entomopathogenic Nematode Steinernema carpocapsae Identifies the X-Chromosome.</title>
        <authorList>
            <person name="Serra L."/>
            <person name="Macchietto M."/>
            <person name="Macias-Munoz A."/>
            <person name="McGill C.J."/>
            <person name="Rodriguez I.M."/>
            <person name="Rodriguez B."/>
            <person name="Murad R."/>
            <person name="Mortazavi A."/>
        </authorList>
    </citation>
    <scope>NUCLEOTIDE SEQUENCE [LARGE SCALE GENOMIC DNA]</scope>
    <source>
        <strain evidence="2 3">ALL</strain>
    </source>
</reference>
<dbReference type="Proteomes" id="UP000298663">
    <property type="component" value="Chromosome X"/>
</dbReference>
<keyword evidence="1" id="KW-0175">Coiled coil</keyword>
<dbReference type="EMBL" id="AZBU02000001">
    <property type="protein sequence ID" value="TMS33183.1"/>
    <property type="molecule type" value="Genomic_DNA"/>
</dbReference>